<dbReference type="InterPro" id="IPR046341">
    <property type="entry name" value="SET_dom_sf"/>
</dbReference>
<dbReference type="GO" id="GO:0008270">
    <property type="term" value="F:zinc ion binding"/>
    <property type="evidence" value="ECO:0007669"/>
    <property type="project" value="UniProtKB-KW"/>
</dbReference>
<evidence type="ECO:0000256" key="11">
    <source>
        <dbReference type="ARBA" id="ARBA00023242"/>
    </source>
</evidence>
<dbReference type="CDD" id="cd19193">
    <property type="entry name" value="PR-SET_PRDM7_9"/>
    <property type="match status" value="1"/>
</dbReference>
<evidence type="ECO:0000313" key="16">
    <source>
        <dbReference type="EMBL" id="CAF3737971.1"/>
    </source>
</evidence>
<evidence type="ECO:0000256" key="6">
    <source>
        <dbReference type="ARBA" id="ARBA00022737"/>
    </source>
</evidence>
<keyword evidence="2" id="KW-0489">Methyltransferase</keyword>
<keyword evidence="9" id="KW-0805">Transcription regulation</keyword>
<dbReference type="SMART" id="SM00317">
    <property type="entry name" value="SET"/>
    <property type="match status" value="1"/>
</dbReference>
<gene>
    <name evidence="16" type="ORF">FNK824_LOCUS11503</name>
    <name evidence="15" type="ORF">OTI717_LOCUS11479</name>
    <name evidence="14" type="ORF">SEV965_LOCUS10711</name>
</gene>
<feature type="domain" description="SET" evidence="13">
    <location>
        <begin position="37"/>
        <end position="152"/>
    </location>
</feature>
<dbReference type="GO" id="GO:0042054">
    <property type="term" value="F:histone methyltransferase activity"/>
    <property type="evidence" value="ECO:0007669"/>
    <property type="project" value="InterPro"/>
</dbReference>
<dbReference type="Gene3D" id="2.170.270.10">
    <property type="entry name" value="SET domain"/>
    <property type="match status" value="1"/>
</dbReference>
<dbReference type="GO" id="GO:0010468">
    <property type="term" value="P:regulation of gene expression"/>
    <property type="evidence" value="ECO:0007669"/>
    <property type="project" value="TreeGrafter"/>
</dbReference>
<dbReference type="EMBL" id="CAJOBE010001370">
    <property type="protein sequence ID" value="CAF3737971.1"/>
    <property type="molecule type" value="Genomic_DNA"/>
</dbReference>
<keyword evidence="10" id="KW-0804">Transcription</keyword>
<feature type="region of interest" description="Disordered" evidence="12">
    <location>
        <begin position="188"/>
        <end position="229"/>
    </location>
</feature>
<dbReference type="PANTHER" id="PTHR16515:SF66">
    <property type="entry name" value="C2H2-TYPE DOMAIN-CONTAINING PROTEIN"/>
    <property type="match status" value="1"/>
</dbReference>
<evidence type="ECO:0000256" key="1">
    <source>
        <dbReference type="ARBA" id="ARBA00004123"/>
    </source>
</evidence>
<evidence type="ECO:0000256" key="8">
    <source>
        <dbReference type="ARBA" id="ARBA00022833"/>
    </source>
</evidence>
<evidence type="ECO:0000313" key="15">
    <source>
        <dbReference type="EMBL" id="CAF3684926.1"/>
    </source>
</evidence>
<dbReference type="SUPFAM" id="SSF82199">
    <property type="entry name" value="SET domain"/>
    <property type="match status" value="1"/>
</dbReference>
<dbReference type="GO" id="GO:0005634">
    <property type="term" value="C:nucleus"/>
    <property type="evidence" value="ECO:0007669"/>
    <property type="project" value="UniProtKB-SubCell"/>
</dbReference>
<evidence type="ECO:0000256" key="4">
    <source>
        <dbReference type="ARBA" id="ARBA00022691"/>
    </source>
</evidence>
<dbReference type="PROSITE" id="PS50280">
    <property type="entry name" value="SET"/>
    <property type="match status" value="1"/>
</dbReference>
<proteinExistence type="predicted"/>
<dbReference type="GO" id="GO:0032259">
    <property type="term" value="P:methylation"/>
    <property type="evidence" value="ECO:0007669"/>
    <property type="project" value="UniProtKB-KW"/>
</dbReference>
<dbReference type="AlphaFoldDB" id="A0A814GPW7"/>
<accession>A0A814GPW7</accession>
<keyword evidence="6" id="KW-0677">Repeat</keyword>
<dbReference type="Pfam" id="PF21549">
    <property type="entry name" value="PRDM2_PR"/>
    <property type="match status" value="1"/>
</dbReference>
<evidence type="ECO:0000259" key="13">
    <source>
        <dbReference type="PROSITE" id="PS50280"/>
    </source>
</evidence>
<dbReference type="EMBL" id="CAJOAX010001093">
    <property type="protein sequence ID" value="CAF3684926.1"/>
    <property type="molecule type" value="Genomic_DNA"/>
</dbReference>
<dbReference type="Proteomes" id="UP000663874">
    <property type="component" value="Unassembled WGS sequence"/>
</dbReference>
<dbReference type="EMBL" id="CAJNOU010000445">
    <property type="protein sequence ID" value="CAF0999551.1"/>
    <property type="molecule type" value="Genomic_DNA"/>
</dbReference>
<comment type="caution">
    <text evidence="14">The sequence shown here is derived from an EMBL/GenBank/DDBJ whole genome shotgun (WGS) entry which is preliminary data.</text>
</comment>
<evidence type="ECO:0000256" key="9">
    <source>
        <dbReference type="ARBA" id="ARBA00023015"/>
    </source>
</evidence>
<evidence type="ECO:0000313" key="17">
    <source>
        <dbReference type="Proteomes" id="UP000663889"/>
    </source>
</evidence>
<dbReference type="InterPro" id="IPR001214">
    <property type="entry name" value="SET_dom"/>
</dbReference>
<keyword evidence="5" id="KW-0479">Metal-binding</keyword>
<organism evidence="14 17">
    <name type="scientific">Rotaria sordida</name>
    <dbReference type="NCBI Taxonomy" id="392033"/>
    <lineage>
        <taxon>Eukaryota</taxon>
        <taxon>Metazoa</taxon>
        <taxon>Spiralia</taxon>
        <taxon>Gnathifera</taxon>
        <taxon>Rotifera</taxon>
        <taxon>Eurotatoria</taxon>
        <taxon>Bdelloidea</taxon>
        <taxon>Philodinida</taxon>
        <taxon>Philodinidae</taxon>
        <taxon>Rotaria</taxon>
    </lineage>
</organism>
<dbReference type="PANTHER" id="PTHR16515">
    <property type="entry name" value="PR DOMAIN ZINC FINGER PROTEIN"/>
    <property type="match status" value="1"/>
</dbReference>
<evidence type="ECO:0000256" key="7">
    <source>
        <dbReference type="ARBA" id="ARBA00022771"/>
    </source>
</evidence>
<keyword evidence="3" id="KW-0808">Transferase</keyword>
<evidence type="ECO:0000256" key="3">
    <source>
        <dbReference type="ARBA" id="ARBA00022679"/>
    </source>
</evidence>
<reference evidence="14" key="1">
    <citation type="submission" date="2021-02" db="EMBL/GenBank/DDBJ databases">
        <authorList>
            <person name="Nowell W R."/>
        </authorList>
    </citation>
    <scope>NUCLEOTIDE SEQUENCE</scope>
</reference>
<evidence type="ECO:0000256" key="2">
    <source>
        <dbReference type="ARBA" id="ARBA00022603"/>
    </source>
</evidence>
<keyword evidence="4" id="KW-0949">S-adenosyl-L-methionine</keyword>
<keyword evidence="8" id="KW-0862">Zinc</keyword>
<comment type="subcellular location">
    <subcellularLocation>
        <location evidence="1">Nucleus</location>
    </subcellularLocation>
</comment>
<evidence type="ECO:0000256" key="12">
    <source>
        <dbReference type="SAM" id="MobiDB-lite"/>
    </source>
</evidence>
<dbReference type="Proteomes" id="UP000663889">
    <property type="component" value="Unassembled WGS sequence"/>
</dbReference>
<keyword evidence="7" id="KW-0863">Zinc-finger</keyword>
<sequence length="229" mass="26140">MKDCDNCQKYSHGLCPQGCQTYEPNQQAEHAKNTVPIGIKIASSSIPIAGLGAFAIKEFLKNTFFGPYTGERHRSTERANKSGYAWTIEDAEGNVYNYIDASDPSRSNWLRYVNCPTRQVDENLVPVQFNGELYYRTSRDIKAGEELFVYYGEEYARALGIHLFEHSSIEENQMTASSPPMLTLSSHSIVTSKKEQQQQQQQMNSSKKRKRSKETLSNNNTRHLQRITR</sequence>
<dbReference type="InterPro" id="IPR044417">
    <property type="entry name" value="PRDM7_9_PR-SET"/>
</dbReference>
<name>A0A814GPW7_9BILA</name>
<evidence type="ECO:0000313" key="14">
    <source>
        <dbReference type="EMBL" id="CAF0999551.1"/>
    </source>
</evidence>
<evidence type="ECO:0000256" key="10">
    <source>
        <dbReference type="ARBA" id="ARBA00023163"/>
    </source>
</evidence>
<evidence type="ECO:0000256" key="5">
    <source>
        <dbReference type="ARBA" id="ARBA00022723"/>
    </source>
</evidence>
<dbReference type="InterPro" id="IPR050331">
    <property type="entry name" value="Zinc_finger"/>
</dbReference>
<dbReference type="Proteomes" id="UP000663823">
    <property type="component" value="Unassembled WGS sequence"/>
</dbReference>
<protein>
    <recommendedName>
        <fullName evidence="13">SET domain-containing protein</fullName>
    </recommendedName>
</protein>
<keyword evidence="11" id="KW-0539">Nucleus</keyword>